<sequence length="87" mass="10079">MKQIQLSEVQKDLLQFLLLAQEEDVILIYDGKPVGYLVGFADEDDWIDYLMLNNPEFQTRLRRSLQDARDGKTIAFENGKLVSESEN</sequence>
<dbReference type="RefSeq" id="WP_340521517.1">
    <property type="nucleotide sequence ID" value="NZ_JBBLXS010000185.1"/>
</dbReference>
<protein>
    <submittedName>
        <fullName evidence="2">Prevent-host-death protein</fullName>
    </submittedName>
</protein>
<evidence type="ECO:0000256" key="1">
    <source>
        <dbReference type="ARBA" id="ARBA00009981"/>
    </source>
</evidence>
<evidence type="ECO:0000313" key="3">
    <source>
        <dbReference type="Proteomes" id="UP001384579"/>
    </source>
</evidence>
<name>A0ABU8YP69_9CYAN</name>
<comment type="caution">
    <text evidence="2">The sequence shown here is derived from an EMBL/GenBank/DDBJ whole genome shotgun (WGS) entry which is preliminary data.</text>
</comment>
<evidence type="ECO:0000313" key="2">
    <source>
        <dbReference type="EMBL" id="MEK0186155.1"/>
    </source>
</evidence>
<dbReference type="SUPFAM" id="SSF143120">
    <property type="entry name" value="YefM-like"/>
    <property type="match status" value="1"/>
</dbReference>
<comment type="similarity">
    <text evidence="1">Belongs to the phD/YefM antitoxin family.</text>
</comment>
<accession>A0ABU8YP69</accession>
<gene>
    <name evidence="2" type="ORF">WMG39_15045</name>
</gene>
<proteinExistence type="inferred from homology"/>
<reference evidence="2 3" key="1">
    <citation type="journal article" date="2020" name="Harmful Algae">
        <title>Molecular and morphological characterization of a novel dihydroanatoxin-a producing Microcoleus species (cyanobacteria) from the Russian River, California, USA.</title>
        <authorList>
            <person name="Conklin K.Y."/>
            <person name="Stancheva R."/>
            <person name="Otten T.G."/>
            <person name="Fadness R."/>
            <person name="Boyer G.L."/>
            <person name="Read B."/>
            <person name="Zhang X."/>
            <person name="Sheath R.G."/>
        </authorList>
    </citation>
    <scope>NUCLEOTIDE SEQUENCE [LARGE SCALE GENOMIC DNA]</scope>
    <source>
        <strain evidence="2 3">PTRS2</strain>
    </source>
</reference>
<dbReference type="Proteomes" id="UP001384579">
    <property type="component" value="Unassembled WGS sequence"/>
</dbReference>
<keyword evidence="3" id="KW-1185">Reference proteome</keyword>
<dbReference type="EMBL" id="JBBLXS010000185">
    <property type="protein sequence ID" value="MEK0186155.1"/>
    <property type="molecule type" value="Genomic_DNA"/>
</dbReference>
<organism evidence="2 3">
    <name type="scientific">Microcoleus anatoxicus PTRS2</name>
    <dbReference type="NCBI Taxonomy" id="2705321"/>
    <lineage>
        <taxon>Bacteria</taxon>
        <taxon>Bacillati</taxon>
        <taxon>Cyanobacteriota</taxon>
        <taxon>Cyanophyceae</taxon>
        <taxon>Oscillatoriophycideae</taxon>
        <taxon>Oscillatoriales</taxon>
        <taxon>Microcoleaceae</taxon>
        <taxon>Microcoleus</taxon>
        <taxon>Microcoleus anatoxicus</taxon>
    </lineage>
</organism>
<dbReference type="InterPro" id="IPR036165">
    <property type="entry name" value="YefM-like_sf"/>
</dbReference>